<keyword evidence="3 12" id="KW-1134">Transmembrane beta strand</keyword>
<reference evidence="15 16" key="1">
    <citation type="submission" date="2018-08" db="EMBL/GenBank/DDBJ databases">
        <title>A genome reference for cultivated species of the human gut microbiota.</title>
        <authorList>
            <person name="Zou Y."/>
            <person name="Xue W."/>
            <person name="Luo G."/>
        </authorList>
    </citation>
    <scope>NUCLEOTIDE SEQUENCE [LARGE SCALE GENOMIC DNA]</scope>
    <source>
        <strain evidence="15 16">AM40-30BH</strain>
    </source>
</reference>
<evidence type="ECO:0000256" key="12">
    <source>
        <dbReference type="PROSITE-ProRule" id="PRU01360"/>
    </source>
</evidence>
<dbReference type="SUPFAM" id="SSF56935">
    <property type="entry name" value="Porins"/>
    <property type="match status" value="1"/>
</dbReference>
<dbReference type="InterPro" id="IPR023996">
    <property type="entry name" value="TonB-dep_OMP_SusC/RagA"/>
</dbReference>
<dbReference type="Proteomes" id="UP000284379">
    <property type="component" value="Unassembled WGS sequence"/>
</dbReference>
<evidence type="ECO:0000313" key="16">
    <source>
        <dbReference type="Proteomes" id="UP000284379"/>
    </source>
</evidence>
<dbReference type="Pfam" id="PF07660">
    <property type="entry name" value="STN"/>
    <property type="match status" value="1"/>
</dbReference>
<comment type="caution">
    <text evidence="15">The sequence shown here is derived from an EMBL/GenBank/DDBJ whole genome shotgun (WGS) entry which is preliminary data.</text>
</comment>
<evidence type="ECO:0000256" key="2">
    <source>
        <dbReference type="ARBA" id="ARBA00022448"/>
    </source>
</evidence>
<evidence type="ECO:0000256" key="11">
    <source>
        <dbReference type="ARBA" id="ARBA00023237"/>
    </source>
</evidence>
<evidence type="ECO:0000256" key="8">
    <source>
        <dbReference type="ARBA" id="ARBA00023077"/>
    </source>
</evidence>
<dbReference type="Pfam" id="PF13715">
    <property type="entry name" value="CarbopepD_reg_2"/>
    <property type="match status" value="1"/>
</dbReference>
<dbReference type="InterPro" id="IPR023997">
    <property type="entry name" value="TonB-dep_OMP_SusC/RagA_CS"/>
</dbReference>
<evidence type="ECO:0000256" key="7">
    <source>
        <dbReference type="ARBA" id="ARBA00023004"/>
    </source>
</evidence>
<keyword evidence="5 12" id="KW-0812">Transmembrane</keyword>
<proteinExistence type="inferred from homology"/>
<dbReference type="GO" id="GO:0015344">
    <property type="term" value="F:siderophore uptake transmembrane transporter activity"/>
    <property type="evidence" value="ECO:0007669"/>
    <property type="project" value="TreeGrafter"/>
</dbReference>
<dbReference type="SUPFAM" id="SSF49464">
    <property type="entry name" value="Carboxypeptidase regulatory domain-like"/>
    <property type="match status" value="1"/>
</dbReference>
<keyword evidence="10" id="KW-0675">Receptor</keyword>
<dbReference type="NCBIfam" id="TIGR04057">
    <property type="entry name" value="SusC_RagA_signa"/>
    <property type="match status" value="1"/>
</dbReference>
<evidence type="ECO:0000256" key="9">
    <source>
        <dbReference type="ARBA" id="ARBA00023136"/>
    </source>
</evidence>
<evidence type="ECO:0000256" key="1">
    <source>
        <dbReference type="ARBA" id="ARBA00004571"/>
    </source>
</evidence>
<evidence type="ECO:0000256" key="4">
    <source>
        <dbReference type="ARBA" id="ARBA00022496"/>
    </source>
</evidence>
<dbReference type="EMBL" id="QSGO01000002">
    <property type="protein sequence ID" value="RHB37577.1"/>
    <property type="molecule type" value="Genomic_DNA"/>
</dbReference>
<gene>
    <name evidence="15" type="ORF">DW888_03095</name>
</gene>
<evidence type="ECO:0000313" key="15">
    <source>
        <dbReference type="EMBL" id="RHB37577.1"/>
    </source>
</evidence>
<dbReference type="Pfam" id="PF07715">
    <property type="entry name" value="Plug"/>
    <property type="match status" value="1"/>
</dbReference>
<dbReference type="SMART" id="SM00965">
    <property type="entry name" value="STN"/>
    <property type="match status" value="1"/>
</dbReference>
<protein>
    <submittedName>
        <fullName evidence="15">SusC/RagA family TonB-linked outer membrane protein</fullName>
    </submittedName>
</protein>
<dbReference type="PROSITE" id="PS52016">
    <property type="entry name" value="TONB_DEPENDENT_REC_3"/>
    <property type="match status" value="1"/>
</dbReference>
<dbReference type="Gene3D" id="2.40.170.20">
    <property type="entry name" value="TonB-dependent receptor, beta-barrel domain"/>
    <property type="match status" value="1"/>
</dbReference>
<dbReference type="FunFam" id="2.60.40.1120:FF:000003">
    <property type="entry name" value="Outer membrane protein Omp121"/>
    <property type="match status" value="1"/>
</dbReference>
<evidence type="ECO:0000259" key="14">
    <source>
        <dbReference type="SMART" id="SM00965"/>
    </source>
</evidence>
<comment type="similarity">
    <text evidence="12 13">Belongs to the TonB-dependent receptor family.</text>
</comment>
<organism evidence="15 16">
    <name type="scientific">Bacteroides nordii</name>
    <dbReference type="NCBI Taxonomy" id="291645"/>
    <lineage>
        <taxon>Bacteria</taxon>
        <taxon>Pseudomonadati</taxon>
        <taxon>Bacteroidota</taxon>
        <taxon>Bacteroidia</taxon>
        <taxon>Bacteroidales</taxon>
        <taxon>Bacteroidaceae</taxon>
        <taxon>Bacteroides</taxon>
    </lineage>
</organism>
<keyword evidence="4" id="KW-0410">Iron transport</keyword>
<dbReference type="InterPro" id="IPR000531">
    <property type="entry name" value="Beta-barrel_TonB"/>
</dbReference>
<evidence type="ECO:0000256" key="3">
    <source>
        <dbReference type="ARBA" id="ARBA00022452"/>
    </source>
</evidence>
<keyword evidence="11 12" id="KW-0998">Cell outer membrane</keyword>
<keyword evidence="2 12" id="KW-0813">Transport</keyword>
<accession>A0A413VVB1</accession>
<dbReference type="Gene3D" id="2.60.40.1120">
    <property type="entry name" value="Carboxypeptidase-like, regulatory domain"/>
    <property type="match status" value="1"/>
</dbReference>
<comment type="subcellular location">
    <subcellularLocation>
        <location evidence="1 12">Cell outer membrane</location>
        <topology evidence="1 12">Multi-pass membrane protein</topology>
    </subcellularLocation>
</comment>
<dbReference type="GO" id="GO:0044718">
    <property type="term" value="P:siderophore transmembrane transport"/>
    <property type="evidence" value="ECO:0007669"/>
    <property type="project" value="TreeGrafter"/>
</dbReference>
<dbReference type="InterPro" id="IPR039426">
    <property type="entry name" value="TonB-dep_rcpt-like"/>
</dbReference>
<evidence type="ECO:0000256" key="6">
    <source>
        <dbReference type="ARBA" id="ARBA00022729"/>
    </source>
</evidence>
<feature type="domain" description="Secretin/TonB short N-terminal" evidence="14">
    <location>
        <begin position="55"/>
        <end position="105"/>
    </location>
</feature>
<dbReference type="InterPro" id="IPR037066">
    <property type="entry name" value="Plug_dom_sf"/>
</dbReference>
<evidence type="ECO:0000256" key="13">
    <source>
        <dbReference type="RuleBase" id="RU003357"/>
    </source>
</evidence>
<dbReference type="InterPro" id="IPR008969">
    <property type="entry name" value="CarboxyPept-like_regulatory"/>
</dbReference>
<keyword evidence="4" id="KW-0406">Ion transport</keyword>
<dbReference type="InterPro" id="IPR036942">
    <property type="entry name" value="Beta-barrel_TonB_sf"/>
</dbReference>
<dbReference type="InterPro" id="IPR011662">
    <property type="entry name" value="Secretin/TonB_short_N"/>
</dbReference>
<keyword evidence="8 13" id="KW-0798">TonB box</keyword>
<dbReference type="GO" id="GO:0009279">
    <property type="term" value="C:cell outer membrane"/>
    <property type="evidence" value="ECO:0007669"/>
    <property type="project" value="UniProtKB-SubCell"/>
</dbReference>
<evidence type="ECO:0000256" key="5">
    <source>
        <dbReference type="ARBA" id="ARBA00022692"/>
    </source>
</evidence>
<dbReference type="AlphaFoldDB" id="A0A413VVB1"/>
<sequence>MKSNHYFRSSKLCRALLILLLMVVPVQWSMAQLNLNTPHTTLKSIIQQIQAQSKFQFFYDDKLSDISVEPLSLKNAAVEDVLNLVLKGKNISFKVEDNIIYLSEKKDQNNKEQQQTGKEKKISGQVVDESGEPLIGVNVLVKGTTNGVITDFDGNYALVTNEVNPVITFSYIGYKSQEIPFKGQNVINLTLQSDTQIIDEIVVTALGIKREKKMLGYAVQDVKGDALTSTGDAQVANALQGKVAGLSINSSTTGLGGSAKITIRGNSSLADNNQPLWIVDGVPFTEESYSGASMYGGVDRGSTSFDINPEDIESISVLKGPNAAALYGSRAGNGVILVTTKKGTRKDGFGVNYSGTFTWTQVADELERQKKYGQGNNGEYSPQSIYSFGSELDGSLKTAWNGAEIPYLNYGSKMKDYFNTGFSQNHSVAIGNMKEDAHFRTSFGYSNADGMFTGESLRKINIDLNAGMKMNKYLSMDAKVSLSNTKAENRPTYGAYGEVSQLLLVPNNIRLSDLSQYSTPEKFHVNWTPPTTEYLNPYYVNKQRQNQDERWRAFGFYNLKLNFTDWLYLSAKYAFDYYRTRIVESDLSNGTKYNTMQEIEEDRLTRQEENHFESNAEFLLIGNNKFGEKFQLNYMAGANFMYSDQNIYGGDVENMTYKNQWYWNFANNINNVTENGWRRVTNSVFGSVQMAYNEYVSLDITARNDWSSTLPKDNNSYFYPSFNLGFVASDFVRTHWNKMPEWITFAKVRLSAAKVGKDAPPYAIYNRWEGGYLKGQAKKPELSSTKANNNLRPETSWSYEAGLDMKFLNNRLGFDFTYYYTRTTDQIMTIPEAAPWKLRWINSGLIVNKGVEAMIYATPVQTKDFTFNLNVNLSHNTSTVKELNEKKKHIYFEGDQFMPVYVGAVEGGKLGDIYAKRMYKRDENGQIIMKNGVPVFTTDEQYSLDHPIGNIQPDLLMSVTPSFTYKGFTLSALFDMKFGGDVVSVSEAIATSHGISKRTEQRGELLLPGMNEDGTVNTQRIDAQLFYQAVGGRQQAVAEEFVYNASFIRLKEISFGYSFPSLLLRKTPVSSLRVSFVGRNLAYLMKHTPGTSPEGGYDTSMFSQALDFSSLPYSRTFGFSINVGF</sequence>
<keyword evidence="6" id="KW-0732">Signal</keyword>
<dbReference type="PANTHER" id="PTHR30069">
    <property type="entry name" value="TONB-DEPENDENT OUTER MEMBRANE RECEPTOR"/>
    <property type="match status" value="1"/>
</dbReference>
<dbReference type="PANTHER" id="PTHR30069:SF29">
    <property type="entry name" value="HEMOGLOBIN AND HEMOGLOBIN-HAPTOGLOBIN-BINDING PROTEIN 1-RELATED"/>
    <property type="match status" value="1"/>
</dbReference>
<dbReference type="InterPro" id="IPR012910">
    <property type="entry name" value="Plug_dom"/>
</dbReference>
<evidence type="ECO:0000256" key="10">
    <source>
        <dbReference type="ARBA" id="ARBA00023170"/>
    </source>
</evidence>
<name>A0A413VVB1_9BACE</name>
<dbReference type="RefSeq" id="WP_122200849.1">
    <property type="nucleotide sequence ID" value="NZ_CABJFV010000002.1"/>
</dbReference>
<dbReference type="Gene3D" id="2.170.130.10">
    <property type="entry name" value="TonB-dependent receptor, plug domain"/>
    <property type="match status" value="1"/>
</dbReference>
<dbReference type="Pfam" id="PF00593">
    <property type="entry name" value="TonB_dep_Rec_b-barrel"/>
    <property type="match status" value="1"/>
</dbReference>
<keyword evidence="9 12" id="KW-0472">Membrane</keyword>
<keyword evidence="7" id="KW-0408">Iron</keyword>
<dbReference type="NCBIfam" id="TIGR04056">
    <property type="entry name" value="OMP_RagA_SusC"/>
    <property type="match status" value="1"/>
</dbReference>